<keyword evidence="4" id="KW-1185">Reference proteome</keyword>
<dbReference type="PANTHER" id="PTHR42760:SF40">
    <property type="entry name" value="3-OXOACYL-[ACYL-CARRIER-PROTEIN] REDUCTASE, CHLOROPLASTIC"/>
    <property type="match status" value="1"/>
</dbReference>
<organism evidence="3 4">
    <name type="scientific">Herbiconiux moechotypicola</name>
    <dbReference type="NCBI Taxonomy" id="637393"/>
    <lineage>
        <taxon>Bacteria</taxon>
        <taxon>Bacillati</taxon>
        <taxon>Actinomycetota</taxon>
        <taxon>Actinomycetes</taxon>
        <taxon>Micrococcales</taxon>
        <taxon>Microbacteriaceae</taxon>
        <taxon>Herbiconiux</taxon>
    </lineage>
</organism>
<dbReference type="Proteomes" id="UP001500929">
    <property type="component" value="Unassembled WGS sequence"/>
</dbReference>
<dbReference type="InterPro" id="IPR020904">
    <property type="entry name" value="Sc_DH/Rdtase_CS"/>
</dbReference>
<evidence type="ECO:0000313" key="4">
    <source>
        <dbReference type="Proteomes" id="UP001500929"/>
    </source>
</evidence>
<proteinExistence type="inferred from homology"/>
<dbReference type="PRINTS" id="PR00081">
    <property type="entry name" value="GDHRDH"/>
</dbReference>
<dbReference type="SMART" id="SM00822">
    <property type="entry name" value="PKS_KR"/>
    <property type="match status" value="1"/>
</dbReference>
<evidence type="ECO:0000259" key="2">
    <source>
        <dbReference type="SMART" id="SM00822"/>
    </source>
</evidence>
<dbReference type="PROSITE" id="PS00061">
    <property type="entry name" value="ADH_SHORT"/>
    <property type="match status" value="1"/>
</dbReference>
<name>A0ABN3DHH0_9MICO</name>
<dbReference type="Gene3D" id="3.40.50.720">
    <property type="entry name" value="NAD(P)-binding Rossmann-like Domain"/>
    <property type="match status" value="1"/>
</dbReference>
<dbReference type="EMBL" id="BAAAQY010000004">
    <property type="protein sequence ID" value="GAA2231341.1"/>
    <property type="molecule type" value="Genomic_DNA"/>
</dbReference>
<evidence type="ECO:0000313" key="3">
    <source>
        <dbReference type="EMBL" id="GAA2231341.1"/>
    </source>
</evidence>
<dbReference type="RefSeq" id="WP_259479024.1">
    <property type="nucleotide sequence ID" value="NZ_BAAAQY010000004.1"/>
</dbReference>
<dbReference type="Pfam" id="PF13561">
    <property type="entry name" value="adh_short_C2"/>
    <property type="match status" value="1"/>
</dbReference>
<sequence length="244" mass="24535">MSRVSPARRVLVVGGAGGIGTSIVQRFAEAGDAVVVLDRAPLPSALAPAVVAELAVDIADADALIAAVGETESLLGGLDVVVNAAGILRITPFAETTLEEWDLVQAVNARAAFVVVREAGRRMLAAGTAGRIVTIASMAAKAGGVDEAAYAASKAAVVALTRVAALEWGRAGITVNCVCPGYIPTAMGADTRTADDIARWESQTAVGRLGTPGDVAGVIAFLASDAAAYLTGQAINVTGGMVMH</sequence>
<reference evidence="3 4" key="1">
    <citation type="journal article" date="2019" name="Int. J. Syst. Evol. Microbiol.">
        <title>The Global Catalogue of Microorganisms (GCM) 10K type strain sequencing project: providing services to taxonomists for standard genome sequencing and annotation.</title>
        <authorList>
            <consortium name="The Broad Institute Genomics Platform"/>
            <consortium name="The Broad Institute Genome Sequencing Center for Infectious Disease"/>
            <person name="Wu L."/>
            <person name="Ma J."/>
        </authorList>
    </citation>
    <scope>NUCLEOTIDE SEQUENCE [LARGE SCALE GENOMIC DNA]</scope>
    <source>
        <strain evidence="3 4">JCM 16117</strain>
    </source>
</reference>
<dbReference type="InterPro" id="IPR057326">
    <property type="entry name" value="KR_dom"/>
</dbReference>
<gene>
    <name evidence="3" type="ORF">GCM10009851_15240</name>
</gene>
<evidence type="ECO:0000256" key="1">
    <source>
        <dbReference type="ARBA" id="ARBA00006484"/>
    </source>
</evidence>
<dbReference type="InterPro" id="IPR036291">
    <property type="entry name" value="NAD(P)-bd_dom_sf"/>
</dbReference>
<accession>A0ABN3DHH0</accession>
<dbReference type="InterPro" id="IPR002347">
    <property type="entry name" value="SDR_fam"/>
</dbReference>
<protein>
    <submittedName>
        <fullName evidence="3">SDR family oxidoreductase</fullName>
    </submittedName>
</protein>
<dbReference type="PRINTS" id="PR00080">
    <property type="entry name" value="SDRFAMILY"/>
</dbReference>
<feature type="domain" description="Ketoreductase" evidence="2">
    <location>
        <begin position="8"/>
        <end position="203"/>
    </location>
</feature>
<comment type="similarity">
    <text evidence="1">Belongs to the short-chain dehydrogenases/reductases (SDR) family.</text>
</comment>
<dbReference type="PANTHER" id="PTHR42760">
    <property type="entry name" value="SHORT-CHAIN DEHYDROGENASES/REDUCTASES FAMILY MEMBER"/>
    <property type="match status" value="1"/>
</dbReference>
<dbReference type="SUPFAM" id="SSF51735">
    <property type="entry name" value="NAD(P)-binding Rossmann-fold domains"/>
    <property type="match status" value="1"/>
</dbReference>
<comment type="caution">
    <text evidence="3">The sequence shown here is derived from an EMBL/GenBank/DDBJ whole genome shotgun (WGS) entry which is preliminary data.</text>
</comment>